<keyword evidence="5" id="KW-0997">Cell inner membrane</keyword>
<dbReference type="Gene3D" id="3.30.1150.10">
    <property type="match status" value="1"/>
</dbReference>
<dbReference type="GO" id="GO:0015031">
    <property type="term" value="P:protein transport"/>
    <property type="evidence" value="ECO:0007669"/>
    <property type="project" value="UniProtKB-KW"/>
</dbReference>
<sequence length="374" mass="41537">MMIQNNSTTYSIAGSLAVHVVFTLGAGSFLMNINNSVQPQKTYNLEFVKRKTPPLVKKEMIRKEQVRKEIKVASLTPKAMPVLQPKKAIRQTRKARAIVKTAISTPKQVQKVTLTKSVMVRNTPTINRRVNISVPRSFTTPSSKRSTRVAMVQGTQHFKLSKLPKRVVRSSSSVSSSKRSTRVAMVQGTQHFKLSKLPKRVVRSSSSVSSSKRSTRVAMVQGTQHFKLSKLPKRVVRSSSSSSFKSDNGRVKMVQTGVKLASLTSFPSPRGVPNIVDTGALKNYIGQIKRSVEGAKNYPEASRRAGRQGKVRVQFTILRSGEVDNVRLLTETPYPNLNQEAMAAVKRAAPFSGFPDSIMRQSLKVILPFRFELN</sequence>
<keyword evidence="7" id="KW-0653">Protein transport</keyword>
<evidence type="ECO:0000256" key="7">
    <source>
        <dbReference type="ARBA" id="ARBA00022927"/>
    </source>
</evidence>
<dbReference type="EMBL" id="UINC01000627">
    <property type="protein sequence ID" value="SUZ58562.1"/>
    <property type="molecule type" value="Genomic_DNA"/>
</dbReference>
<evidence type="ECO:0000256" key="1">
    <source>
        <dbReference type="ARBA" id="ARBA00004383"/>
    </source>
</evidence>
<comment type="similarity">
    <text evidence="2">Belongs to the TonB family.</text>
</comment>
<accession>A0A381NVD6</accession>
<evidence type="ECO:0000256" key="9">
    <source>
        <dbReference type="ARBA" id="ARBA00023136"/>
    </source>
</evidence>
<dbReference type="AlphaFoldDB" id="A0A381NVD6"/>
<name>A0A381NVD6_9ZZZZ</name>
<dbReference type="InterPro" id="IPR006260">
    <property type="entry name" value="TonB/TolA_C"/>
</dbReference>
<proteinExistence type="inferred from homology"/>
<keyword evidence="6 10" id="KW-0812">Transmembrane</keyword>
<dbReference type="SUPFAM" id="SSF74653">
    <property type="entry name" value="TolA/TonB C-terminal domain"/>
    <property type="match status" value="1"/>
</dbReference>
<evidence type="ECO:0000256" key="8">
    <source>
        <dbReference type="ARBA" id="ARBA00022989"/>
    </source>
</evidence>
<keyword evidence="8 10" id="KW-1133">Transmembrane helix</keyword>
<feature type="domain" description="TonB C-terminal" evidence="11">
    <location>
        <begin position="283"/>
        <end position="374"/>
    </location>
</feature>
<evidence type="ECO:0000256" key="3">
    <source>
        <dbReference type="ARBA" id="ARBA00022448"/>
    </source>
</evidence>
<keyword evidence="4" id="KW-1003">Cell membrane</keyword>
<gene>
    <name evidence="12" type="ORF">METZ01_LOCUS11416</name>
</gene>
<evidence type="ECO:0000256" key="10">
    <source>
        <dbReference type="SAM" id="Phobius"/>
    </source>
</evidence>
<dbReference type="PROSITE" id="PS52015">
    <property type="entry name" value="TONB_CTD"/>
    <property type="match status" value="1"/>
</dbReference>
<comment type="subcellular location">
    <subcellularLocation>
        <location evidence="1">Cell inner membrane</location>
        <topology evidence="1">Single-pass membrane protein</topology>
        <orientation evidence="1">Periplasmic side</orientation>
    </subcellularLocation>
</comment>
<dbReference type="InterPro" id="IPR051045">
    <property type="entry name" value="TonB-dependent_transducer"/>
</dbReference>
<evidence type="ECO:0000313" key="12">
    <source>
        <dbReference type="EMBL" id="SUZ58562.1"/>
    </source>
</evidence>
<dbReference type="PANTHER" id="PTHR33446">
    <property type="entry name" value="PROTEIN TONB-RELATED"/>
    <property type="match status" value="1"/>
</dbReference>
<reference evidence="12" key="1">
    <citation type="submission" date="2018-05" db="EMBL/GenBank/DDBJ databases">
        <authorList>
            <person name="Lanie J.A."/>
            <person name="Ng W.-L."/>
            <person name="Kazmierczak K.M."/>
            <person name="Andrzejewski T.M."/>
            <person name="Davidsen T.M."/>
            <person name="Wayne K.J."/>
            <person name="Tettelin H."/>
            <person name="Glass J.I."/>
            <person name="Rusch D."/>
            <person name="Podicherti R."/>
            <person name="Tsui H.-C.T."/>
            <person name="Winkler M.E."/>
        </authorList>
    </citation>
    <scope>NUCLEOTIDE SEQUENCE</scope>
</reference>
<evidence type="ECO:0000259" key="11">
    <source>
        <dbReference type="PROSITE" id="PS52015"/>
    </source>
</evidence>
<evidence type="ECO:0000256" key="2">
    <source>
        <dbReference type="ARBA" id="ARBA00006555"/>
    </source>
</evidence>
<dbReference type="GO" id="GO:0005886">
    <property type="term" value="C:plasma membrane"/>
    <property type="evidence" value="ECO:0007669"/>
    <property type="project" value="UniProtKB-SubCell"/>
</dbReference>
<protein>
    <recommendedName>
        <fullName evidence="11">TonB C-terminal domain-containing protein</fullName>
    </recommendedName>
</protein>
<keyword evidence="9 10" id="KW-0472">Membrane</keyword>
<organism evidence="12">
    <name type="scientific">marine metagenome</name>
    <dbReference type="NCBI Taxonomy" id="408172"/>
    <lineage>
        <taxon>unclassified sequences</taxon>
        <taxon>metagenomes</taxon>
        <taxon>ecological metagenomes</taxon>
    </lineage>
</organism>
<dbReference type="NCBIfam" id="TIGR01352">
    <property type="entry name" value="tonB_Cterm"/>
    <property type="match status" value="1"/>
</dbReference>
<dbReference type="InterPro" id="IPR037682">
    <property type="entry name" value="TonB_C"/>
</dbReference>
<feature type="transmembrane region" description="Helical" evidence="10">
    <location>
        <begin position="12"/>
        <end position="31"/>
    </location>
</feature>
<dbReference type="GO" id="GO:0055085">
    <property type="term" value="P:transmembrane transport"/>
    <property type="evidence" value="ECO:0007669"/>
    <property type="project" value="InterPro"/>
</dbReference>
<evidence type="ECO:0000256" key="6">
    <source>
        <dbReference type="ARBA" id="ARBA00022692"/>
    </source>
</evidence>
<keyword evidence="3" id="KW-0813">Transport</keyword>
<evidence type="ECO:0000256" key="4">
    <source>
        <dbReference type="ARBA" id="ARBA00022475"/>
    </source>
</evidence>
<dbReference type="Pfam" id="PF03544">
    <property type="entry name" value="TonB_C"/>
    <property type="match status" value="1"/>
</dbReference>
<evidence type="ECO:0000256" key="5">
    <source>
        <dbReference type="ARBA" id="ARBA00022519"/>
    </source>
</evidence>